<proteinExistence type="predicted"/>
<keyword evidence="1" id="KW-0732">Signal</keyword>
<keyword evidence="2" id="KW-1185">Reference proteome</keyword>
<organism evidence="2 3">
    <name type="scientific">Mesorhabditis belari</name>
    <dbReference type="NCBI Taxonomy" id="2138241"/>
    <lineage>
        <taxon>Eukaryota</taxon>
        <taxon>Metazoa</taxon>
        <taxon>Ecdysozoa</taxon>
        <taxon>Nematoda</taxon>
        <taxon>Chromadorea</taxon>
        <taxon>Rhabditida</taxon>
        <taxon>Rhabditina</taxon>
        <taxon>Rhabditomorpha</taxon>
        <taxon>Rhabditoidea</taxon>
        <taxon>Rhabditidae</taxon>
        <taxon>Mesorhabditinae</taxon>
        <taxon>Mesorhabditis</taxon>
    </lineage>
</organism>
<accession>A0AAF3EKJ0</accession>
<evidence type="ECO:0000313" key="4">
    <source>
        <dbReference type="WBParaSite" id="MBELARI_LOCUS6355"/>
    </source>
</evidence>
<dbReference type="AlphaFoldDB" id="A0AAF3EKJ0"/>
<sequence>MQKLFIFTTTILTWVLAKEENLANRPLSISFWPGVSWESKNPAIRRSSSLSTSSAEKRNLEENEILNRIRGRLRNCFMQPFECQMEPLTQKGTILLQKLHEQLEIESPLQPGGELRRFDETRKKMELARTFRNYHSHFLYNPLFRLQAFTDSKHKKNARL</sequence>
<evidence type="ECO:0000256" key="1">
    <source>
        <dbReference type="SAM" id="SignalP"/>
    </source>
</evidence>
<protein>
    <submittedName>
        <fullName evidence="3 4">Uncharacterized protein</fullName>
    </submittedName>
</protein>
<feature type="chain" id="PRO_5041856385" evidence="1">
    <location>
        <begin position="18"/>
        <end position="160"/>
    </location>
</feature>
<evidence type="ECO:0000313" key="3">
    <source>
        <dbReference type="WBParaSite" id="MBELARI_LOCUS14540"/>
    </source>
</evidence>
<feature type="signal peptide" evidence="1">
    <location>
        <begin position="1"/>
        <end position="17"/>
    </location>
</feature>
<reference evidence="3 4" key="1">
    <citation type="submission" date="2024-02" db="UniProtKB">
        <authorList>
            <consortium name="WormBaseParasite"/>
        </authorList>
    </citation>
    <scope>IDENTIFICATION</scope>
</reference>
<name>A0AAF3EKJ0_9BILA</name>
<dbReference type="Proteomes" id="UP000887575">
    <property type="component" value="Unassembled WGS sequence"/>
</dbReference>
<dbReference type="WBParaSite" id="MBELARI_LOCUS14540">
    <property type="protein sequence ID" value="MBELARI_LOCUS14540"/>
    <property type="gene ID" value="MBELARI_LOCUS14540"/>
</dbReference>
<dbReference type="WBParaSite" id="MBELARI_LOCUS6355">
    <property type="protein sequence ID" value="MBELARI_LOCUS6355"/>
    <property type="gene ID" value="MBELARI_LOCUS6355"/>
</dbReference>
<evidence type="ECO:0000313" key="2">
    <source>
        <dbReference type="Proteomes" id="UP000887575"/>
    </source>
</evidence>